<dbReference type="Gene3D" id="3.40.630.30">
    <property type="match status" value="1"/>
</dbReference>
<evidence type="ECO:0000313" key="12">
    <source>
        <dbReference type="Proteomes" id="UP000275024"/>
    </source>
</evidence>
<comment type="similarity">
    <text evidence="3">Belongs to the peptidase S45 family.</text>
</comment>
<dbReference type="EMBL" id="RBDX01000021">
    <property type="protein sequence ID" value="RKN06330.1"/>
    <property type="molecule type" value="Genomic_DNA"/>
</dbReference>
<dbReference type="OrthoDB" id="9759796at2"/>
<keyword evidence="6" id="KW-0865">Zymogen</keyword>
<gene>
    <name evidence="10" type="ORF">D7318_21690</name>
    <name evidence="9" type="ORF">D7319_22830</name>
</gene>
<accession>A0A3A9W042</accession>
<keyword evidence="9" id="KW-0808">Transferase</keyword>
<dbReference type="InterPro" id="IPR016181">
    <property type="entry name" value="Acyl_CoA_acyltransferase"/>
</dbReference>
<sequence>MTVDIHRDPWGIPHVRAGSADRLAHAQGLAAARDRAWQLEVDHRRLRGTSAAFLGPRAVGWDILARRARLAQTARRCFLALDDATRAWVTAYTDGVNAALPQAAGEASEFADTGVTPGRWQPWVPLGIWLSTHLLFTGMPAKLWRAEVAHRLGPGAVEWFSGGDIATAGSNGWLLTGEHTASGAALLAGDPHRYVEDPGCYQQIRLACPEFDVIGLALPGVPGIPHFGHTGTVAWGITNAMADYQDLYRERLRRGDDGVEALGPDGWRPTEHGVETVEVAGGDPVTVEVIETERGPVIIGGPDDPEAISLRHVPRVTGALGFAALPRLLRARTVADVDRALDAWVEPVNVVLAADTEGGTLHRVAGRVPVRHPDNRQRPVPGWDPRHAWQPHAYEPLGRAPVDGLAVMANERGLAAPLGVEFLPGHQHRRIGELLDGATGLKAQDMEAVHADTVAGGAGALLDAMNRLADLSPEAAGLRKRLIDWDRRMDADSKDATAYAAVRAACVRLLGERPPFTALADLADQGITPAHGDRPGPACPEVLRPWLDPLPRIAFALTTLLTPGTVPGLDPDPVVRAALDEVAATGDEHPPWGERHRLAAWRALPGPPSFDIGGLSGDADCVLATASVPGVTDVSARGPVARYVWDLARRADSRWIVPLGAHGTADHPHHHDQAPLWRAGRLTPVVLDEGRLTHEDSIPVGASTAVPRPPVHRRTVEGFGTVTVVPVDPVADLDLIHGWVSDERATFWGMRDAGREGVLEIYEFLDSLDTHHAYLVHRDGVPVALFQTYDPAADEVGTHYDVQEGDLGVHLLIAPPQGPLRRGLTTGLMPTLVAFVLSDPAVRRVVAEPDTRNTKAVERALRTGLELGPVIELPHKRAQLAFLTRPEKG</sequence>
<dbReference type="Gene3D" id="3.60.20.10">
    <property type="entry name" value="Glutamine Phosphoribosylpyrophosphate, subunit 1, domain 1"/>
    <property type="match status" value="1"/>
</dbReference>
<dbReference type="GO" id="GO:0016746">
    <property type="term" value="F:acyltransferase activity"/>
    <property type="evidence" value="ECO:0007669"/>
    <property type="project" value="InterPro"/>
</dbReference>
<dbReference type="InterPro" id="IPR029055">
    <property type="entry name" value="Ntn_hydrolases_N"/>
</dbReference>
<evidence type="ECO:0000256" key="1">
    <source>
        <dbReference type="ARBA" id="ARBA00003818"/>
    </source>
</evidence>
<name>A0A3A9W042_9ACTN</name>
<dbReference type="SMART" id="SM01006">
    <property type="entry name" value="AlcB"/>
    <property type="match status" value="1"/>
</dbReference>
<dbReference type="Gene3D" id="1.10.439.10">
    <property type="entry name" value="Penicillin Amidohydrolase, domain 1"/>
    <property type="match status" value="1"/>
</dbReference>
<evidence type="ECO:0000256" key="4">
    <source>
        <dbReference type="ARBA" id="ARBA00020586"/>
    </source>
</evidence>
<proteinExistence type="inferred from homology"/>
<dbReference type="PANTHER" id="PTHR34218:SF4">
    <property type="entry name" value="ACYL-HOMOSERINE LACTONE ACYLASE QUIP"/>
    <property type="match status" value="1"/>
</dbReference>
<dbReference type="Proteomes" id="UP000268652">
    <property type="component" value="Unassembled WGS sequence"/>
</dbReference>
<evidence type="ECO:0000256" key="2">
    <source>
        <dbReference type="ARBA" id="ARBA00005102"/>
    </source>
</evidence>
<dbReference type="GO" id="GO:0019290">
    <property type="term" value="P:siderophore biosynthetic process"/>
    <property type="evidence" value="ECO:0007669"/>
    <property type="project" value="InterPro"/>
</dbReference>
<evidence type="ECO:0000313" key="11">
    <source>
        <dbReference type="Proteomes" id="UP000268652"/>
    </source>
</evidence>
<comment type="caution">
    <text evidence="9">The sequence shown here is derived from an EMBL/GenBank/DDBJ whole genome shotgun (WGS) entry which is preliminary data.</text>
</comment>
<dbReference type="PANTHER" id="PTHR34218">
    <property type="entry name" value="PEPTIDASE S45 PENICILLIN AMIDASE"/>
    <property type="match status" value="1"/>
</dbReference>
<protein>
    <recommendedName>
        <fullName evidence="4">Lysine N-acyltransferase MbtK</fullName>
    </recommendedName>
    <alternativeName>
        <fullName evidence="7">Mycobactin synthase protein K</fullName>
    </alternativeName>
</protein>
<reference evidence="11 12" key="1">
    <citation type="submission" date="2018-09" db="EMBL/GenBank/DDBJ databases">
        <title>Streptomyces sp. nov. DS1-2, an endophytic actinomycete isolated from roots of Dendrobium scabrilingue.</title>
        <authorList>
            <person name="Kuncharoen N."/>
            <person name="Kudo T."/>
            <person name="Ohkuma M."/>
            <person name="Yuki M."/>
            <person name="Tanasupawat S."/>
        </authorList>
    </citation>
    <scope>NUCLEOTIDE SEQUENCE [LARGE SCALE GENOMIC DNA]</scope>
    <source>
        <strain evidence="9 12">AZ1-7</strain>
        <strain evidence="10 11">DS1-2</strain>
    </source>
</reference>
<dbReference type="GO" id="GO:0016811">
    <property type="term" value="F:hydrolase activity, acting on carbon-nitrogen (but not peptide) bonds, in linear amides"/>
    <property type="evidence" value="ECO:0007669"/>
    <property type="project" value="InterPro"/>
</dbReference>
<dbReference type="InterPro" id="IPR002692">
    <property type="entry name" value="S45"/>
</dbReference>
<evidence type="ECO:0000256" key="6">
    <source>
        <dbReference type="ARBA" id="ARBA00023145"/>
    </source>
</evidence>
<comment type="pathway">
    <text evidence="2">Siderophore biosynthesis; mycobactin biosynthesis.</text>
</comment>
<dbReference type="Pfam" id="PF01804">
    <property type="entry name" value="Penicil_amidase"/>
    <property type="match status" value="1"/>
</dbReference>
<evidence type="ECO:0000256" key="3">
    <source>
        <dbReference type="ARBA" id="ARBA00006586"/>
    </source>
</evidence>
<dbReference type="UniPathway" id="UPA00011"/>
<evidence type="ECO:0000256" key="5">
    <source>
        <dbReference type="ARBA" id="ARBA00022801"/>
    </source>
</evidence>
<feature type="domain" description="Acyltransferase MbtK/IucB-like conserved" evidence="8">
    <location>
        <begin position="725"/>
        <end position="773"/>
    </location>
</feature>
<comment type="function">
    <text evidence="1">Acyltransferase required for the direct transfer of medium- to long-chain fatty acyl moieties from a carrier protein (MbtL) on to the epsilon-amino group of lysine residue in the mycobactin core.</text>
</comment>
<evidence type="ECO:0000259" key="8">
    <source>
        <dbReference type="SMART" id="SM01006"/>
    </source>
</evidence>
<dbReference type="Gene3D" id="1.10.1400.10">
    <property type="match status" value="1"/>
</dbReference>
<evidence type="ECO:0000256" key="7">
    <source>
        <dbReference type="ARBA" id="ARBA00031122"/>
    </source>
</evidence>
<dbReference type="EMBL" id="RBDY01000018">
    <property type="protein sequence ID" value="RKN18660.1"/>
    <property type="molecule type" value="Genomic_DNA"/>
</dbReference>
<dbReference type="RefSeq" id="WP_120698814.1">
    <property type="nucleotide sequence ID" value="NZ_RBDX01000021.1"/>
</dbReference>
<dbReference type="GO" id="GO:0017000">
    <property type="term" value="P:antibiotic biosynthetic process"/>
    <property type="evidence" value="ECO:0007669"/>
    <property type="project" value="InterPro"/>
</dbReference>
<dbReference type="SUPFAM" id="SSF56235">
    <property type="entry name" value="N-terminal nucleophile aminohydrolases (Ntn hydrolases)"/>
    <property type="match status" value="1"/>
</dbReference>
<keyword evidence="11" id="KW-1185">Reference proteome</keyword>
<evidence type="ECO:0000313" key="10">
    <source>
        <dbReference type="EMBL" id="RKN18660.1"/>
    </source>
</evidence>
<dbReference type="CDD" id="cd03747">
    <property type="entry name" value="Ntn_PGA_like"/>
    <property type="match status" value="1"/>
</dbReference>
<dbReference type="InterPro" id="IPR043146">
    <property type="entry name" value="Penicillin_amidase_N_B-knob"/>
</dbReference>
<organism evidence="9 12">
    <name type="scientific">Streptomyces radicis</name>
    <dbReference type="NCBI Taxonomy" id="1750517"/>
    <lineage>
        <taxon>Bacteria</taxon>
        <taxon>Bacillati</taxon>
        <taxon>Actinomycetota</taxon>
        <taxon>Actinomycetes</taxon>
        <taxon>Kitasatosporales</taxon>
        <taxon>Streptomycetaceae</taxon>
        <taxon>Streptomyces</taxon>
    </lineage>
</organism>
<dbReference type="InterPro" id="IPR043147">
    <property type="entry name" value="Penicillin_amidase_A-knob"/>
</dbReference>
<dbReference type="InterPro" id="IPR023343">
    <property type="entry name" value="Penicillin_amidase_dom1"/>
</dbReference>
<dbReference type="Gene3D" id="2.30.120.10">
    <property type="match status" value="1"/>
</dbReference>
<dbReference type="InterPro" id="IPR019432">
    <property type="entry name" value="Acyltransferase_MbtK/IucB-like"/>
</dbReference>
<dbReference type="AlphaFoldDB" id="A0A3A9W042"/>
<dbReference type="SUPFAM" id="SSF55729">
    <property type="entry name" value="Acyl-CoA N-acyltransferases (Nat)"/>
    <property type="match status" value="1"/>
</dbReference>
<dbReference type="Proteomes" id="UP000275024">
    <property type="component" value="Unassembled WGS sequence"/>
</dbReference>
<evidence type="ECO:0000313" key="9">
    <source>
        <dbReference type="EMBL" id="RKN06330.1"/>
    </source>
</evidence>
<keyword evidence="5" id="KW-0378">Hydrolase</keyword>
<dbReference type="Pfam" id="PF13523">
    <property type="entry name" value="Acetyltransf_8"/>
    <property type="match status" value="1"/>
</dbReference>